<evidence type="ECO:0000313" key="5">
    <source>
        <dbReference type="Proteomes" id="UP000501812"/>
    </source>
</evidence>
<dbReference type="Pfam" id="PF01738">
    <property type="entry name" value="DLH"/>
    <property type="match status" value="1"/>
</dbReference>
<dbReference type="Proteomes" id="UP000501812">
    <property type="component" value="Chromosome"/>
</dbReference>
<dbReference type="SUPFAM" id="SSF53474">
    <property type="entry name" value="alpha/beta-Hydrolases"/>
    <property type="match status" value="1"/>
</dbReference>
<accession>A0A858RDQ2</accession>
<evidence type="ECO:0000256" key="1">
    <source>
        <dbReference type="ARBA" id="ARBA00022729"/>
    </source>
</evidence>
<dbReference type="PANTHER" id="PTHR43037">
    <property type="entry name" value="UNNAMED PRODUCT-RELATED"/>
    <property type="match status" value="1"/>
</dbReference>
<organism evidence="4 5">
    <name type="scientific">Luteolibacter luteus</name>
    <dbReference type="NCBI Taxonomy" id="2728835"/>
    <lineage>
        <taxon>Bacteria</taxon>
        <taxon>Pseudomonadati</taxon>
        <taxon>Verrucomicrobiota</taxon>
        <taxon>Verrucomicrobiia</taxon>
        <taxon>Verrucomicrobiales</taxon>
        <taxon>Verrucomicrobiaceae</taxon>
        <taxon>Luteolibacter</taxon>
    </lineage>
</organism>
<dbReference type="InterPro" id="IPR002925">
    <property type="entry name" value="Dienelactn_hydro"/>
</dbReference>
<protein>
    <submittedName>
        <fullName evidence="4">Prolyl oligopeptidase family serine peptidase</fullName>
    </submittedName>
</protein>
<feature type="signal peptide" evidence="2">
    <location>
        <begin position="1"/>
        <end position="21"/>
    </location>
</feature>
<feature type="domain" description="Dienelactone hydrolase" evidence="3">
    <location>
        <begin position="182"/>
        <end position="292"/>
    </location>
</feature>
<feature type="chain" id="PRO_5032776609" evidence="2">
    <location>
        <begin position="22"/>
        <end position="310"/>
    </location>
</feature>
<keyword evidence="1 2" id="KW-0732">Signal</keyword>
<sequence>MKALLFAISLGLAALSPLSNAAEAREWKTSDGGKTIVAEYVSSKDGKVTIRRKSDQKIFTIALDTLSAEDRDWVAKQAEGEAAQAAKADKDNPFSKLLTGEWLRTEGHGLSYRLYGARKLRGADEKGYPLVIYLHGRNGDVMTPDEPGDARSFSQEDNYRKRPCFIIAPQCTKEGSWDGENSAAVLEIIDDLVKNLAVDKKRIYLTGYSMGGYGTFHLLGEEPKLFAAGVPIAGGGDPNKAEIYKKVPIWVFHGAKDETVKPEQSQRMVEALKKEKSDVKYTEYEDGDHGIAGRVYADVKLHEWLFEQHR</sequence>
<dbReference type="InterPro" id="IPR029058">
    <property type="entry name" value="AB_hydrolase_fold"/>
</dbReference>
<reference evidence="4 5" key="1">
    <citation type="submission" date="2020-04" db="EMBL/GenBank/DDBJ databases">
        <title>Luteolibacter sp. G-1-1-1 isolated from soil.</title>
        <authorList>
            <person name="Dahal R.H."/>
        </authorList>
    </citation>
    <scope>NUCLEOTIDE SEQUENCE [LARGE SCALE GENOMIC DNA]</scope>
    <source>
        <strain evidence="4 5">G-1-1-1</strain>
    </source>
</reference>
<evidence type="ECO:0000259" key="3">
    <source>
        <dbReference type="Pfam" id="PF01738"/>
    </source>
</evidence>
<dbReference type="RefSeq" id="WP_169452750.1">
    <property type="nucleotide sequence ID" value="NZ_CP051774.1"/>
</dbReference>
<evidence type="ECO:0000313" key="4">
    <source>
        <dbReference type="EMBL" id="QJE94529.1"/>
    </source>
</evidence>
<keyword evidence="5" id="KW-1185">Reference proteome</keyword>
<dbReference type="AlphaFoldDB" id="A0A858RDQ2"/>
<dbReference type="Gene3D" id="2.30.30.700">
    <property type="entry name" value="SLA1 homology domain 1"/>
    <property type="match status" value="1"/>
</dbReference>
<dbReference type="PANTHER" id="PTHR43037:SF1">
    <property type="entry name" value="BLL1128 PROTEIN"/>
    <property type="match status" value="1"/>
</dbReference>
<name>A0A858RDQ2_9BACT</name>
<proteinExistence type="predicted"/>
<dbReference type="InterPro" id="IPR050955">
    <property type="entry name" value="Plant_Biomass_Hydrol_Est"/>
</dbReference>
<gene>
    <name evidence="4" type="ORF">HHL09_01595</name>
</gene>
<dbReference type="GO" id="GO:0016787">
    <property type="term" value="F:hydrolase activity"/>
    <property type="evidence" value="ECO:0007669"/>
    <property type="project" value="InterPro"/>
</dbReference>
<evidence type="ECO:0000256" key="2">
    <source>
        <dbReference type="SAM" id="SignalP"/>
    </source>
</evidence>
<dbReference type="EMBL" id="CP051774">
    <property type="protein sequence ID" value="QJE94529.1"/>
    <property type="molecule type" value="Genomic_DNA"/>
</dbReference>
<dbReference type="Gene3D" id="3.40.50.1820">
    <property type="entry name" value="alpha/beta hydrolase"/>
    <property type="match status" value="1"/>
</dbReference>
<dbReference type="KEGG" id="luo:HHL09_01595"/>